<dbReference type="Pfam" id="PF13692">
    <property type="entry name" value="Glyco_trans_1_4"/>
    <property type="match status" value="1"/>
</dbReference>
<dbReference type="EMBL" id="AHCF02000032">
    <property type="protein sequence ID" value="ERG60185.1"/>
    <property type="molecule type" value="Genomic_DNA"/>
</dbReference>
<sequence>MKFIVFAEDWGSHPSSTQHLFSELAKRQQVNWVNSVGMRKPSVKLHDIKRIFNKFKQLFQPSNNSKIATPKNMTVYKLPILPWHDNRLVRCYNRWVFSRHIGAHKTSEPIVYWLSVPTACYLFDKRAADSLIYYCGDDFSALAGVDPVLIAPFEQQLIKNADLIYVISELLKTKMPAKKTKLLTHGVSFDLFTSNVDKAAEISAIKTPIIGFYGSINTWLDIPLLMALATARPQYQLVLVGDITTPISGLLQFENVTHISAVEHKRLVSFSAHWDVSILPFVDNEQIRACDPLKLKEYLAVGKPIVATDFAAVNHYHSQIFIAQSQNNFIEKIDQALSLSQAKLSLLHAVQKNIAKEHSWPVKALTVINDLQILNNPSD</sequence>
<gene>
    <name evidence="1" type="ORF">PUND_13504</name>
</gene>
<reference evidence="1" key="1">
    <citation type="journal article" date="2012" name="J. Bacteriol.">
        <title>Genome sequences of type strains of seven species of the marine bacterium Pseudoalteromonas.</title>
        <authorList>
            <person name="Xie B.B."/>
            <person name="Shu Y.L."/>
            <person name="Qin Q.L."/>
            <person name="Rong J.C."/>
            <person name="Zhang X.Y."/>
            <person name="Chen X.L."/>
            <person name="Shi M."/>
            <person name="He H.L."/>
            <person name="Zhou B.C."/>
            <person name="Zhang Y.Z."/>
        </authorList>
    </citation>
    <scope>NUCLEOTIDE SEQUENCE [LARGE SCALE GENOMIC DNA]</scope>
    <source>
        <strain evidence="1">NCIMB 2128</strain>
    </source>
</reference>
<dbReference type="Gene3D" id="3.40.50.2000">
    <property type="entry name" value="Glycogen Phosphorylase B"/>
    <property type="match status" value="1"/>
</dbReference>
<dbReference type="Proteomes" id="UP000016534">
    <property type="component" value="Unassembled WGS sequence"/>
</dbReference>
<protein>
    <submittedName>
        <fullName evidence="1">Glycosyltransferase</fullName>
    </submittedName>
</protein>
<evidence type="ECO:0000313" key="1">
    <source>
        <dbReference type="EMBL" id="ERG60185.1"/>
    </source>
</evidence>
<keyword evidence="2" id="KW-1185">Reference proteome</keyword>
<organism evidence="1 2">
    <name type="scientific">Pseudoalteromonas undina</name>
    <dbReference type="NCBI Taxonomy" id="43660"/>
    <lineage>
        <taxon>Bacteria</taxon>
        <taxon>Pseudomonadati</taxon>
        <taxon>Pseudomonadota</taxon>
        <taxon>Gammaproteobacteria</taxon>
        <taxon>Alteromonadales</taxon>
        <taxon>Pseudoalteromonadaceae</taxon>
        <taxon>Pseudoalteromonas</taxon>
    </lineage>
</organism>
<dbReference type="Gene3D" id="3.40.50.11010">
    <property type="match status" value="1"/>
</dbReference>
<comment type="caution">
    <text evidence="1">The sequence shown here is derived from an EMBL/GenBank/DDBJ whole genome shotgun (WGS) entry which is preliminary data.</text>
</comment>
<dbReference type="SUPFAM" id="SSF53756">
    <property type="entry name" value="UDP-Glycosyltransferase/glycogen phosphorylase"/>
    <property type="match status" value="1"/>
</dbReference>
<accession>A0ABP2XW64</accession>
<reference evidence="1" key="2">
    <citation type="submission" date="2013-04" db="EMBL/GenBank/DDBJ databases">
        <title>Genome sequence of Pseudoalteromonas undina.</title>
        <authorList>
            <person name="Xie B.-B."/>
            <person name="Rong J.-C."/>
            <person name="Qin Q.-L."/>
            <person name="Shu Y.-L."/>
            <person name="Zhang Y.-Z."/>
        </authorList>
    </citation>
    <scope>NUCLEOTIDE SEQUENCE</scope>
    <source>
        <strain evidence="1">NCIMB 2128</strain>
    </source>
</reference>
<proteinExistence type="predicted"/>
<name>A0ABP2XW64_9GAMM</name>
<evidence type="ECO:0000313" key="2">
    <source>
        <dbReference type="Proteomes" id="UP000016534"/>
    </source>
</evidence>